<protein>
    <submittedName>
        <fullName evidence="1">Uncharacterized protein</fullName>
    </submittedName>
</protein>
<accession>A0A8S5UDI2</accession>
<sequence length="47" mass="5337">MDLSERTLQVLVGMKLGIGFVPKLLLTMPNIRFVISVSLHRAHDWGF</sequence>
<organism evidence="1">
    <name type="scientific">Siphoviridae sp. ctNLX12</name>
    <dbReference type="NCBI Taxonomy" id="2825469"/>
    <lineage>
        <taxon>Viruses</taxon>
        <taxon>Duplodnaviria</taxon>
        <taxon>Heunggongvirae</taxon>
        <taxon>Uroviricota</taxon>
        <taxon>Caudoviricetes</taxon>
    </lineage>
</organism>
<dbReference type="EMBL" id="BK016068">
    <property type="protein sequence ID" value="DAF92557.1"/>
    <property type="molecule type" value="Genomic_DNA"/>
</dbReference>
<evidence type="ECO:0000313" key="1">
    <source>
        <dbReference type="EMBL" id="DAF92557.1"/>
    </source>
</evidence>
<name>A0A8S5UDI2_9CAUD</name>
<proteinExistence type="predicted"/>
<reference evidence="1" key="1">
    <citation type="journal article" date="2021" name="Proc. Natl. Acad. Sci. U.S.A.">
        <title>A Catalog of Tens of Thousands of Viruses from Human Metagenomes Reveals Hidden Associations with Chronic Diseases.</title>
        <authorList>
            <person name="Tisza M.J."/>
            <person name="Buck C.B."/>
        </authorList>
    </citation>
    <scope>NUCLEOTIDE SEQUENCE</scope>
    <source>
        <strain evidence="1">CtNLX12</strain>
    </source>
</reference>